<evidence type="ECO:0000313" key="1">
    <source>
        <dbReference type="EMBL" id="CAA7036801.1"/>
    </source>
</evidence>
<sequence length="135" mass="14635">MSLFPGQLSGIRGGKGLWGHPEKTGGLGGHTGSHASLHTAVIPPDPIDFRIPAFKKSRAASMLDHPYEGELAFSTSNGFENQKYRLLRTLAKSEVGYCTILHSCFASSARLKLCKSRKPSPPLSRDVHILSHAIQ</sequence>
<comment type="caution">
    <text evidence="1">The sequence shown here is derived from an EMBL/GenBank/DDBJ whole genome shotgun (WGS) entry which is preliminary data.</text>
</comment>
<name>A0A6D2JAN6_9BRAS</name>
<reference evidence="1" key="1">
    <citation type="submission" date="2020-01" db="EMBL/GenBank/DDBJ databases">
        <authorList>
            <person name="Mishra B."/>
        </authorList>
    </citation>
    <scope>NUCLEOTIDE SEQUENCE [LARGE SCALE GENOMIC DNA]</scope>
</reference>
<dbReference type="AlphaFoldDB" id="A0A6D2JAN6"/>
<dbReference type="EMBL" id="CACVBM020001164">
    <property type="protein sequence ID" value="CAA7036801.1"/>
    <property type="molecule type" value="Genomic_DNA"/>
</dbReference>
<accession>A0A6D2JAN6</accession>
<proteinExistence type="predicted"/>
<protein>
    <submittedName>
        <fullName evidence="1">Uncharacterized protein</fullName>
    </submittedName>
</protein>
<keyword evidence="2" id="KW-1185">Reference proteome</keyword>
<dbReference type="Proteomes" id="UP000467841">
    <property type="component" value="Unassembled WGS sequence"/>
</dbReference>
<organism evidence="1 2">
    <name type="scientific">Microthlaspi erraticum</name>
    <dbReference type="NCBI Taxonomy" id="1685480"/>
    <lineage>
        <taxon>Eukaryota</taxon>
        <taxon>Viridiplantae</taxon>
        <taxon>Streptophyta</taxon>
        <taxon>Embryophyta</taxon>
        <taxon>Tracheophyta</taxon>
        <taxon>Spermatophyta</taxon>
        <taxon>Magnoliopsida</taxon>
        <taxon>eudicotyledons</taxon>
        <taxon>Gunneridae</taxon>
        <taxon>Pentapetalae</taxon>
        <taxon>rosids</taxon>
        <taxon>malvids</taxon>
        <taxon>Brassicales</taxon>
        <taxon>Brassicaceae</taxon>
        <taxon>Coluteocarpeae</taxon>
        <taxon>Microthlaspi</taxon>
    </lineage>
</organism>
<evidence type="ECO:0000313" key="2">
    <source>
        <dbReference type="Proteomes" id="UP000467841"/>
    </source>
</evidence>
<gene>
    <name evidence="1" type="ORF">MERR_LOCUS24036</name>
</gene>